<proteinExistence type="predicted"/>
<comment type="subcellular location">
    <subcellularLocation>
        <location evidence="1">Cell membrane</location>
        <topology evidence="1">Multi-pass membrane protein</topology>
    </subcellularLocation>
</comment>
<evidence type="ECO:0000256" key="1">
    <source>
        <dbReference type="ARBA" id="ARBA00004651"/>
    </source>
</evidence>
<feature type="transmembrane region" description="Helical" evidence="8">
    <location>
        <begin position="201"/>
        <end position="221"/>
    </location>
</feature>
<keyword evidence="6 8" id="KW-1133">Transmembrane helix</keyword>
<dbReference type="GO" id="GO:0005886">
    <property type="term" value="C:plasma membrane"/>
    <property type="evidence" value="ECO:0007669"/>
    <property type="project" value="UniProtKB-SubCell"/>
</dbReference>
<feature type="transmembrane region" description="Helical" evidence="8">
    <location>
        <begin position="277"/>
        <end position="296"/>
    </location>
</feature>
<evidence type="ECO:0000256" key="7">
    <source>
        <dbReference type="ARBA" id="ARBA00023136"/>
    </source>
</evidence>
<keyword evidence="4" id="KW-0808">Transferase</keyword>
<keyword evidence="7 8" id="KW-0472">Membrane</keyword>
<evidence type="ECO:0000256" key="4">
    <source>
        <dbReference type="ARBA" id="ARBA00022679"/>
    </source>
</evidence>
<dbReference type="AlphaFoldDB" id="A0A1F6AQ97"/>
<keyword evidence="3" id="KW-0328">Glycosyltransferase</keyword>
<dbReference type="PANTHER" id="PTHR33908">
    <property type="entry name" value="MANNOSYLTRANSFERASE YKCB-RELATED"/>
    <property type="match status" value="1"/>
</dbReference>
<feature type="transmembrane region" description="Helical" evidence="8">
    <location>
        <begin position="169"/>
        <end position="195"/>
    </location>
</feature>
<sequence length="499" mass="57978">MTKKYLFIFILIVLLGAWLRFYRIREYITFLGDEGRDLIVVKRMLIDHKFTLLGPITSVGSMYMGPIYYYFMAPFLWLWNYDPVGPAVMVAFFSVATLILLYLLCAEFFIFGSIGLIATFLYAISPLPIIYGHSSWNPNIVPFFSLLTIYSLLKVVVKVEKKWLSVIGLSLGVLFQLHYVSFMFIPILLGILILLKFRMTLVNYLSLIFFFLISYSPFLVFEFRHQFVNLGGAWRFILENNRNNIELVTRLGLAWHTITDVFVRIFWRLIVIENAEFTKLFIVLLSVLIIWSWNYFKKRPKSFLTLKVILLWLGIGILSFALYQGSIYDYYFGSLFPAPFILTGVAIFILGRISNFGKYISYLIFIILCFFNLKNSPLRIPPSNLVKNTEIIARFVYDKTEGKPYNFALIAGKNSDHAYRYFLELWGRSPITLEIPQKDSERKSVTDQLLVICEEKVCQPLGHPLWEIAGFGMAEITDEWTVVTAKVFRLIPLKESKES</sequence>
<dbReference type="Proteomes" id="UP000176609">
    <property type="component" value="Unassembled WGS sequence"/>
</dbReference>
<reference evidence="9 10" key="1">
    <citation type="journal article" date="2016" name="Nat. Commun.">
        <title>Thousands of microbial genomes shed light on interconnected biogeochemical processes in an aquifer system.</title>
        <authorList>
            <person name="Anantharaman K."/>
            <person name="Brown C.T."/>
            <person name="Hug L.A."/>
            <person name="Sharon I."/>
            <person name="Castelle C.J."/>
            <person name="Probst A.J."/>
            <person name="Thomas B.C."/>
            <person name="Singh A."/>
            <person name="Wilkins M.J."/>
            <person name="Karaoz U."/>
            <person name="Brodie E.L."/>
            <person name="Williams K.H."/>
            <person name="Hubbard S.S."/>
            <person name="Banfield J.F."/>
        </authorList>
    </citation>
    <scope>NUCLEOTIDE SEQUENCE [LARGE SCALE GENOMIC DNA]</scope>
</reference>
<feature type="transmembrane region" description="Helical" evidence="8">
    <location>
        <begin position="111"/>
        <end position="134"/>
    </location>
</feature>
<feature type="transmembrane region" description="Helical" evidence="8">
    <location>
        <begin position="83"/>
        <end position="104"/>
    </location>
</feature>
<evidence type="ECO:0000256" key="3">
    <source>
        <dbReference type="ARBA" id="ARBA00022676"/>
    </source>
</evidence>
<evidence type="ECO:0000313" key="10">
    <source>
        <dbReference type="Proteomes" id="UP000176609"/>
    </source>
</evidence>
<dbReference type="InterPro" id="IPR050297">
    <property type="entry name" value="LipidA_mod_glycosyltrf_83"/>
</dbReference>
<dbReference type="GO" id="GO:0016763">
    <property type="term" value="F:pentosyltransferase activity"/>
    <property type="evidence" value="ECO:0007669"/>
    <property type="project" value="TreeGrafter"/>
</dbReference>
<feature type="transmembrane region" description="Helical" evidence="8">
    <location>
        <begin position="356"/>
        <end position="373"/>
    </location>
</feature>
<organism evidence="9 10">
    <name type="scientific">Candidatus Gottesmanbacteria bacterium RIFCSPLOWO2_01_FULL_39_12b</name>
    <dbReference type="NCBI Taxonomy" id="1798388"/>
    <lineage>
        <taxon>Bacteria</taxon>
        <taxon>Candidatus Gottesmaniibacteriota</taxon>
    </lineage>
</organism>
<dbReference type="PANTHER" id="PTHR33908:SF11">
    <property type="entry name" value="MEMBRANE PROTEIN"/>
    <property type="match status" value="1"/>
</dbReference>
<evidence type="ECO:0000256" key="5">
    <source>
        <dbReference type="ARBA" id="ARBA00022692"/>
    </source>
</evidence>
<dbReference type="GO" id="GO:0009103">
    <property type="term" value="P:lipopolysaccharide biosynthetic process"/>
    <property type="evidence" value="ECO:0007669"/>
    <property type="project" value="UniProtKB-ARBA"/>
</dbReference>
<evidence type="ECO:0000256" key="2">
    <source>
        <dbReference type="ARBA" id="ARBA00022475"/>
    </source>
</evidence>
<evidence type="ECO:0000313" key="9">
    <source>
        <dbReference type="EMBL" id="OGG26653.1"/>
    </source>
</evidence>
<name>A0A1F6AQ97_9BACT</name>
<feature type="transmembrane region" description="Helical" evidence="8">
    <location>
        <begin position="52"/>
        <end position="71"/>
    </location>
</feature>
<feature type="transmembrane region" description="Helical" evidence="8">
    <location>
        <begin position="302"/>
        <end position="323"/>
    </location>
</feature>
<dbReference type="EMBL" id="MFJR01000007">
    <property type="protein sequence ID" value="OGG26653.1"/>
    <property type="molecule type" value="Genomic_DNA"/>
</dbReference>
<feature type="transmembrane region" description="Helical" evidence="8">
    <location>
        <begin position="330"/>
        <end position="350"/>
    </location>
</feature>
<keyword evidence="5 8" id="KW-0812">Transmembrane</keyword>
<evidence type="ECO:0000256" key="6">
    <source>
        <dbReference type="ARBA" id="ARBA00022989"/>
    </source>
</evidence>
<accession>A0A1F6AQ97</accession>
<feature type="transmembrane region" description="Helical" evidence="8">
    <location>
        <begin position="6"/>
        <end position="22"/>
    </location>
</feature>
<gene>
    <name evidence="9" type="ORF">A2960_00580</name>
</gene>
<comment type="caution">
    <text evidence="9">The sequence shown here is derived from an EMBL/GenBank/DDBJ whole genome shotgun (WGS) entry which is preliminary data.</text>
</comment>
<keyword evidence="2" id="KW-1003">Cell membrane</keyword>
<protein>
    <submittedName>
        <fullName evidence="9">Uncharacterized protein</fullName>
    </submittedName>
</protein>
<evidence type="ECO:0000256" key="8">
    <source>
        <dbReference type="SAM" id="Phobius"/>
    </source>
</evidence>